<dbReference type="InterPro" id="IPR003439">
    <property type="entry name" value="ABC_transporter-like_ATP-bd"/>
</dbReference>
<dbReference type="PATRIC" id="fig|216938.3.peg.1050"/>
<dbReference type="CDD" id="cd03230">
    <property type="entry name" value="ABC_DR_subfamily_A"/>
    <property type="match status" value="1"/>
</dbReference>
<evidence type="ECO:0000313" key="6">
    <source>
        <dbReference type="EMBL" id="AOG60978.1"/>
    </source>
</evidence>
<comment type="similarity">
    <text evidence="1">Belongs to the ABC transporter superfamily.</text>
</comment>
<dbReference type="Gene3D" id="3.40.50.300">
    <property type="entry name" value="P-loop containing nucleotide triphosphate hydrolases"/>
    <property type="match status" value="1"/>
</dbReference>
<name>A0A1B3SM21_9MOLU</name>
<protein>
    <submittedName>
        <fullName evidence="6">ABC transporter ATP-binding protein</fullName>
    </submittedName>
</protein>
<keyword evidence="7" id="KW-1185">Reference proteome</keyword>
<sequence>MIQLKNINKYFGKRHVLKDITLDIEDNAAIAFIGSNGSGKTTLVEIIAKLLKPTQGSIHYTSDKEAKDVNRRVGMQFQDGSWPPGTKIIDLVKFYKDKSFINSDEFNQLVDAFNLKDFINKSIDSLSGGERQRANCFLSIINNPEILILDELITGLDLEMQIKLIKFFKEYKKNNKVALLIVSHIPEEVEELCDRVVILKSGEIYEDSDMKTIIEKHGSLRKRLLKYYEIQE</sequence>
<dbReference type="InterPro" id="IPR050763">
    <property type="entry name" value="ABC_transporter_ATP-binding"/>
</dbReference>
<dbReference type="PROSITE" id="PS50893">
    <property type="entry name" value="ABC_TRANSPORTER_2"/>
    <property type="match status" value="1"/>
</dbReference>
<evidence type="ECO:0000256" key="4">
    <source>
        <dbReference type="ARBA" id="ARBA00022840"/>
    </source>
</evidence>
<dbReference type="RefSeq" id="WP_069117339.1">
    <property type="nucleotide sequence ID" value="NZ_CP017015.1"/>
</dbReference>
<dbReference type="InterPro" id="IPR003593">
    <property type="entry name" value="AAA+_ATPase"/>
</dbReference>
<evidence type="ECO:0000256" key="1">
    <source>
        <dbReference type="ARBA" id="ARBA00005417"/>
    </source>
</evidence>
<feature type="domain" description="ABC transporter" evidence="5">
    <location>
        <begin position="2"/>
        <end position="226"/>
    </location>
</feature>
<dbReference type="SUPFAM" id="SSF52540">
    <property type="entry name" value="P-loop containing nucleoside triphosphate hydrolases"/>
    <property type="match status" value="1"/>
</dbReference>
<dbReference type="AlphaFoldDB" id="A0A1B3SM21"/>
<dbReference type="Proteomes" id="UP000094378">
    <property type="component" value="Chromosome"/>
</dbReference>
<evidence type="ECO:0000313" key="7">
    <source>
        <dbReference type="Proteomes" id="UP000094378"/>
    </source>
</evidence>
<proteinExistence type="inferred from homology"/>
<dbReference type="GO" id="GO:0016887">
    <property type="term" value="F:ATP hydrolysis activity"/>
    <property type="evidence" value="ECO:0007669"/>
    <property type="project" value="InterPro"/>
</dbReference>
<dbReference type="SMART" id="SM00382">
    <property type="entry name" value="AAA"/>
    <property type="match status" value="1"/>
</dbReference>
<dbReference type="InterPro" id="IPR027417">
    <property type="entry name" value="P-loop_NTPase"/>
</dbReference>
<dbReference type="PANTHER" id="PTHR42711:SF5">
    <property type="entry name" value="ABC TRANSPORTER ATP-BINDING PROTEIN NATA"/>
    <property type="match status" value="1"/>
</dbReference>
<gene>
    <name evidence="6" type="ORF">SHELI_v1c10310</name>
</gene>
<reference evidence="6 7" key="1">
    <citation type="submission" date="2016-08" db="EMBL/GenBank/DDBJ databases">
        <title>Complete genome sequence of Spiroplasma helicoides TABS-2 (DSM 22551).</title>
        <authorList>
            <person name="Shen W.-Y."/>
            <person name="Lo W.-S."/>
            <person name="Lai Y.-C."/>
            <person name="Kuo C.-H."/>
        </authorList>
    </citation>
    <scope>NUCLEOTIDE SEQUENCE [LARGE SCALE GENOMIC DNA]</scope>
    <source>
        <strain evidence="6 7">TABS-2</strain>
    </source>
</reference>
<dbReference type="Pfam" id="PF00005">
    <property type="entry name" value="ABC_tran"/>
    <property type="match status" value="1"/>
</dbReference>
<dbReference type="OrthoDB" id="388394at2"/>
<keyword evidence="3" id="KW-0547">Nucleotide-binding</keyword>
<accession>A0A1B3SM21</accession>
<dbReference type="STRING" id="216938.SHELI_v1c10310"/>
<evidence type="ECO:0000259" key="5">
    <source>
        <dbReference type="PROSITE" id="PS50893"/>
    </source>
</evidence>
<dbReference type="KEGG" id="shj:SHELI_v1c10310"/>
<dbReference type="PANTHER" id="PTHR42711">
    <property type="entry name" value="ABC TRANSPORTER ATP-BINDING PROTEIN"/>
    <property type="match status" value="1"/>
</dbReference>
<keyword evidence="2" id="KW-0813">Transport</keyword>
<evidence type="ECO:0000256" key="3">
    <source>
        <dbReference type="ARBA" id="ARBA00022741"/>
    </source>
</evidence>
<evidence type="ECO:0000256" key="2">
    <source>
        <dbReference type="ARBA" id="ARBA00022448"/>
    </source>
</evidence>
<keyword evidence="4 6" id="KW-0067">ATP-binding</keyword>
<dbReference type="EMBL" id="CP017015">
    <property type="protein sequence ID" value="AOG60978.1"/>
    <property type="molecule type" value="Genomic_DNA"/>
</dbReference>
<dbReference type="GO" id="GO:0005524">
    <property type="term" value="F:ATP binding"/>
    <property type="evidence" value="ECO:0007669"/>
    <property type="project" value="UniProtKB-KW"/>
</dbReference>
<organism evidence="6 7">
    <name type="scientific">Spiroplasma helicoides</name>
    <dbReference type="NCBI Taxonomy" id="216938"/>
    <lineage>
        <taxon>Bacteria</taxon>
        <taxon>Bacillati</taxon>
        <taxon>Mycoplasmatota</taxon>
        <taxon>Mollicutes</taxon>
        <taxon>Entomoplasmatales</taxon>
        <taxon>Spiroplasmataceae</taxon>
        <taxon>Spiroplasma</taxon>
    </lineage>
</organism>